<comment type="caution">
    <text evidence="4">The sequence shown here is derived from an EMBL/GenBank/DDBJ whole genome shotgun (WGS) entry which is preliminary data.</text>
</comment>
<dbReference type="PANTHER" id="PTHR42760">
    <property type="entry name" value="SHORT-CHAIN DEHYDROGENASES/REDUCTASES FAMILY MEMBER"/>
    <property type="match status" value="1"/>
</dbReference>
<name>A0A9W6CZF0_9MICO</name>
<dbReference type="InterPro" id="IPR057326">
    <property type="entry name" value="KR_dom"/>
</dbReference>
<protein>
    <submittedName>
        <fullName evidence="4">3-oxoacyl-ACP reductase</fullName>
    </submittedName>
</protein>
<dbReference type="PRINTS" id="PR00080">
    <property type="entry name" value="SDRFAMILY"/>
</dbReference>
<evidence type="ECO:0000256" key="1">
    <source>
        <dbReference type="ARBA" id="ARBA00006484"/>
    </source>
</evidence>
<gene>
    <name evidence="4" type="ORF">ARHIZOSPH14_22690</name>
</gene>
<keyword evidence="2" id="KW-0560">Oxidoreductase</keyword>
<dbReference type="PANTHER" id="PTHR42760:SF40">
    <property type="entry name" value="3-OXOACYL-[ACYL-CARRIER-PROTEIN] REDUCTASE, CHLOROPLASTIC"/>
    <property type="match status" value="1"/>
</dbReference>
<dbReference type="Pfam" id="PF13561">
    <property type="entry name" value="adh_short_C2"/>
    <property type="match status" value="1"/>
</dbReference>
<dbReference type="SUPFAM" id="SSF51735">
    <property type="entry name" value="NAD(P)-binding Rossmann-fold domains"/>
    <property type="match status" value="1"/>
</dbReference>
<dbReference type="InterPro" id="IPR002347">
    <property type="entry name" value="SDR_fam"/>
</dbReference>
<dbReference type="NCBIfam" id="NF005559">
    <property type="entry name" value="PRK07231.1"/>
    <property type="match status" value="1"/>
</dbReference>
<evidence type="ECO:0000313" key="4">
    <source>
        <dbReference type="EMBL" id="GLI28027.1"/>
    </source>
</evidence>
<keyword evidence="5" id="KW-1185">Reference proteome</keyword>
<comment type="similarity">
    <text evidence="1">Belongs to the short-chain dehydrogenases/reductases (SDR) family.</text>
</comment>
<dbReference type="AlphaFoldDB" id="A0A9W6CZF0"/>
<dbReference type="PROSITE" id="PS00061">
    <property type="entry name" value="ADH_SHORT"/>
    <property type="match status" value="1"/>
</dbReference>
<dbReference type="Proteomes" id="UP001144396">
    <property type="component" value="Unassembled WGS sequence"/>
</dbReference>
<dbReference type="Gene3D" id="3.40.50.720">
    <property type="entry name" value="NAD(P)-binding Rossmann-like Domain"/>
    <property type="match status" value="1"/>
</dbReference>
<dbReference type="GO" id="GO:0030497">
    <property type="term" value="P:fatty acid elongation"/>
    <property type="evidence" value="ECO:0007669"/>
    <property type="project" value="TreeGrafter"/>
</dbReference>
<evidence type="ECO:0000313" key="5">
    <source>
        <dbReference type="Proteomes" id="UP001144396"/>
    </source>
</evidence>
<sequence length="247" mass="24818">MTAARRLDGRRAIVTGAARGIGRAIAERFAAEGASVAVLDLDADAARATAHEIGARAFPVDLADHDAARAAVAGAAEALGGLDVLVNNAGVLRLGPLLEITADEWDLVQRVNARSMLSTTQAAAPVMIAAGAGRIVNLASMAAKSGGANEAAYAASKAAVVALTRATALELGPHGITANALCPGYILTDMGAATRTDDDVARWSARSPLGRLGDPADVAGAALFLASDDGAYLTGQALNVTGGMIMH</sequence>
<accession>A0A9W6CZF0</accession>
<feature type="domain" description="Ketoreductase" evidence="3">
    <location>
        <begin position="10"/>
        <end position="206"/>
    </location>
</feature>
<dbReference type="RefSeq" id="WP_281885042.1">
    <property type="nucleotide sequence ID" value="NZ_BSDP01000001.1"/>
</dbReference>
<reference evidence="4" key="1">
    <citation type="submission" date="2022-12" db="EMBL/GenBank/DDBJ databases">
        <title>Reference genome sequencing for broad-spectrum identification of bacterial and archaeal isolates by mass spectrometry.</title>
        <authorList>
            <person name="Sekiguchi Y."/>
            <person name="Tourlousse D.M."/>
        </authorList>
    </citation>
    <scope>NUCLEOTIDE SEQUENCE</scope>
    <source>
        <strain evidence="4">14</strain>
    </source>
</reference>
<dbReference type="InterPro" id="IPR020904">
    <property type="entry name" value="Sc_DH/Rdtase_CS"/>
</dbReference>
<proteinExistence type="inferred from homology"/>
<dbReference type="PRINTS" id="PR00081">
    <property type="entry name" value="GDHRDH"/>
</dbReference>
<dbReference type="EMBL" id="BSDP01000001">
    <property type="protein sequence ID" value="GLI28027.1"/>
    <property type="molecule type" value="Genomic_DNA"/>
</dbReference>
<organism evidence="4 5">
    <name type="scientific">Agromyces rhizosphaerae</name>
    <dbReference type="NCBI Taxonomy" id="88374"/>
    <lineage>
        <taxon>Bacteria</taxon>
        <taxon>Bacillati</taxon>
        <taxon>Actinomycetota</taxon>
        <taxon>Actinomycetes</taxon>
        <taxon>Micrococcales</taxon>
        <taxon>Microbacteriaceae</taxon>
        <taxon>Agromyces</taxon>
    </lineage>
</organism>
<dbReference type="GO" id="GO:0016616">
    <property type="term" value="F:oxidoreductase activity, acting on the CH-OH group of donors, NAD or NADP as acceptor"/>
    <property type="evidence" value="ECO:0007669"/>
    <property type="project" value="UniProtKB-ARBA"/>
</dbReference>
<dbReference type="InterPro" id="IPR036291">
    <property type="entry name" value="NAD(P)-bd_dom_sf"/>
</dbReference>
<evidence type="ECO:0000259" key="3">
    <source>
        <dbReference type="SMART" id="SM00822"/>
    </source>
</evidence>
<evidence type="ECO:0000256" key="2">
    <source>
        <dbReference type="ARBA" id="ARBA00023002"/>
    </source>
</evidence>
<dbReference type="FunFam" id="3.40.50.720:FF:000084">
    <property type="entry name" value="Short-chain dehydrogenase reductase"/>
    <property type="match status" value="1"/>
</dbReference>
<dbReference type="SMART" id="SM00822">
    <property type="entry name" value="PKS_KR"/>
    <property type="match status" value="1"/>
</dbReference>